<proteinExistence type="predicted"/>
<dbReference type="EMBL" id="PVZS01000028">
    <property type="protein sequence ID" value="PSC03277.1"/>
    <property type="molecule type" value="Genomic_DNA"/>
</dbReference>
<dbReference type="AlphaFoldDB" id="A0A2T1HNR2"/>
<gene>
    <name evidence="1" type="ORF">SLNSH_19665</name>
</gene>
<organism evidence="1 2">
    <name type="scientific">Alsobacter soli</name>
    <dbReference type="NCBI Taxonomy" id="2109933"/>
    <lineage>
        <taxon>Bacteria</taxon>
        <taxon>Pseudomonadati</taxon>
        <taxon>Pseudomonadota</taxon>
        <taxon>Alphaproteobacteria</taxon>
        <taxon>Hyphomicrobiales</taxon>
        <taxon>Alsobacteraceae</taxon>
        <taxon>Alsobacter</taxon>
    </lineage>
</organism>
<evidence type="ECO:0000313" key="1">
    <source>
        <dbReference type="EMBL" id="PSC03277.1"/>
    </source>
</evidence>
<dbReference type="RefSeq" id="WP_106339108.1">
    <property type="nucleotide sequence ID" value="NZ_PVZS01000028.1"/>
</dbReference>
<keyword evidence="2" id="KW-1185">Reference proteome</keyword>
<dbReference type="Proteomes" id="UP000239772">
    <property type="component" value="Unassembled WGS sequence"/>
</dbReference>
<name>A0A2T1HNR2_9HYPH</name>
<accession>A0A2T1HNR2</accession>
<sequence length="91" mass="9584">MAEDSGAVECSLNTPALMDADLMILLANDLLEIGGVIAGPEGKIRYVITAKGRALMDGKPLRASYVRHGDNWLAGPCWTDLKGRYGGGAGH</sequence>
<evidence type="ECO:0000313" key="2">
    <source>
        <dbReference type="Proteomes" id="UP000239772"/>
    </source>
</evidence>
<reference evidence="2" key="1">
    <citation type="submission" date="2018-03" db="EMBL/GenBank/DDBJ databases">
        <authorList>
            <person name="Sun L."/>
            <person name="Liu H."/>
            <person name="Chen W."/>
            <person name="Huang K."/>
            <person name="Liu W."/>
            <person name="Gao X."/>
        </authorList>
    </citation>
    <scope>NUCLEOTIDE SEQUENCE [LARGE SCALE GENOMIC DNA]</scope>
    <source>
        <strain evidence="2">SH9</strain>
    </source>
</reference>
<comment type="caution">
    <text evidence="1">The sequence shown here is derived from an EMBL/GenBank/DDBJ whole genome shotgun (WGS) entry which is preliminary data.</text>
</comment>
<protein>
    <submittedName>
        <fullName evidence="1">Uncharacterized protein</fullName>
    </submittedName>
</protein>